<dbReference type="PANTHER" id="PTHR33463">
    <property type="entry name" value="NB-ARC DOMAIN-CONTAINING PROTEIN-RELATED"/>
    <property type="match status" value="1"/>
</dbReference>
<protein>
    <submittedName>
        <fullName evidence="8">Putative disease resistance protein At5g63020</fullName>
    </submittedName>
</protein>
<accession>A0A1D1YNM0</accession>
<keyword evidence="2" id="KW-0433">Leucine-rich repeat</keyword>
<evidence type="ECO:0000313" key="8">
    <source>
        <dbReference type="EMBL" id="JAT56227.1"/>
    </source>
</evidence>
<name>A0A1D1YNM0_9ARAE</name>
<dbReference type="AlphaFoldDB" id="A0A1D1YNM0"/>
<evidence type="ECO:0000256" key="5">
    <source>
        <dbReference type="ARBA" id="ARBA00022840"/>
    </source>
</evidence>
<dbReference type="EMBL" id="GDJX01011709">
    <property type="protein sequence ID" value="JAT56227.1"/>
    <property type="molecule type" value="Transcribed_RNA"/>
</dbReference>
<dbReference type="InterPro" id="IPR032675">
    <property type="entry name" value="LRR_dom_sf"/>
</dbReference>
<dbReference type="SUPFAM" id="SSF52540">
    <property type="entry name" value="P-loop containing nucleoside triphosphate hydrolases"/>
    <property type="match status" value="1"/>
</dbReference>
<sequence length="893" mass="100151">MECAKPIFDLFVDRLKDLYKQSVGYYIAFEENVRSLKQEMKILEGKKDDTMRAVNAAEKQGLQKTNQVKIWLEDVQEVEVEASRIDGEFQALFKCCGDYPLNVLSGCQLSRNAEQKLAKVRNLKNSGDFAVIADDLIPVNAREMPCARCVGQDEQLAQLDSFVRGIEVGIVGIFGMGGVGKTTLLNRINNELRRVEHNFDMVMSIEVSETVNVKKIQRMIVSRLGLEWKEEDDVKERAIKILQALSRMKFVIMLDDVWEPLDLSSLGIPVLGSPYDSKIVVASRIEDVCTRMEAQKVIKVDCLGWEEAWSLFLEKAGKELISSQPQIEGYARTMVAKCGGLPVALSTIGRAMAAKRTIPEWRHAVRALSSTPAEIQGMEREVLLRLKRSYDNLTSEKLKLCFLYFILFKEESKMYANDLVSYWIGEAIIDDFDDVCEAYVEGHDIVCRLKTACLLESVEGDQVKMHGMIHSMAKWVASECGKERNKWLVQPGFELREAPELEKWKAAERISLVGNYISSMHPGVPECPHLLSLMLNNNNLLCSLSNQFFESMPSLRVLDLSSTSIEELPPEIDKLVELQFLNLSGTKLVSVPSAVGKLGKLRYLDLSCIPTLKTFPEGVMEGLSAELRVLRMFESYGGWTTGATATGGEGRFEELEGLKQLKMLTITVESAKVLHQLSGSRRLAMPTHTLHLRGLQGTTAVTLPSDLGCNMKKLKQLCINHSNSLEEVVINNDGWCSYLPQLDFLRFESLDNAKIIFKVMPSGSMHNLATLEIRGCPKVEQLISMVVETGAQDGVGERTAFSGLQFLYLINLPELKSICGSMLVLPSLRTLKVEGCPKLKRLPFGSQSCSKLEEIQGHQEWWDGLEWDDAATRDSFLPLFCGPFCRRCHCIHG</sequence>
<dbReference type="InterPro" id="IPR003593">
    <property type="entry name" value="AAA+_ATPase"/>
</dbReference>
<feature type="domain" description="AAA+ ATPase" evidence="7">
    <location>
        <begin position="167"/>
        <end position="303"/>
    </location>
</feature>
<dbReference type="Pfam" id="PF23598">
    <property type="entry name" value="LRR_14"/>
    <property type="match status" value="1"/>
</dbReference>
<dbReference type="InterPro" id="IPR055414">
    <property type="entry name" value="LRR_R13L4/SHOC2-like"/>
</dbReference>
<dbReference type="Gene3D" id="3.80.10.10">
    <property type="entry name" value="Ribonuclease Inhibitor"/>
    <property type="match status" value="2"/>
</dbReference>
<dbReference type="InterPro" id="IPR003591">
    <property type="entry name" value="Leu-rich_rpt_typical-subtyp"/>
</dbReference>
<dbReference type="SMART" id="SM00369">
    <property type="entry name" value="LRR_TYP"/>
    <property type="match status" value="2"/>
</dbReference>
<feature type="coiled-coil region" evidence="6">
    <location>
        <begin position="26"/>
        <end position="60"/>
    </location>
</feature>
<dbReference type="InterPro" id="IPR036388">
    <property type="entry name" value="WH-like_DNA-bd_sf"/>
</dbReference>
<dbReference type="SMART" id="SM00382">
    <property type="entry name" value="AAA"/>
    <property type="match status" value="1"/>
</dbReference>
<keyword evidence="4" id="KW-0611">Plant defense</keyword>
<evidence type="ECO:0000256" key="1">
    <source>
        <dbReference type="ARBA" id="ARBA00008894"/>
    </source>
</evidence>
<evidence type="ECO:0000256" key="2">
    <source>
        <dbReference type="ARBA" id="ARBA00022614"/>
    </source>
</evidence>
<dbReference type="Gene3D" id="1.10.8.430">
    <property type="entry name" value="Helical domain of apoptotic protease-activating factors"/>
    <property type="match status" value="1"/>
</dbReference>
<organism evidence="8">
    <name type="scientific">Anthurium amnicola</name>
    <dbReference type="NCBI Taxonomy" id="1678845"/>
    <lineage>
        <taxon>Eukaryota</taxon>
        <taxon>Viridiplantae</taxon>
        <taxon>Streptophyta</taxon>
        <taxon>Embryophyta</taxon>
        <taxon>Tracheophyta</taxon>
        <taxon>Spermatophyta</taxon>
        <taxon>Magnoliopsida</taxon>
        <taxon>Liliopsida</taxon>
        <taxon>Araceae</taxon>
        <taxon>Pothoideae</taxon>
        <taxon>Potheae</taxon>
        <taxon>Anthurium</taxon>
    </lineage>
</organism>
<dbReference type="GO" id="GO:0043531">
    <property type="term" value="F:ADP binding"/>
    <property type="evidence" value="ECO:0007669"/>
    <property type="project" value="InterPro"/>
</dbReference>
<dbReference type="FunFam" id="3.40.50.300:FF:001091">
    <property type="entry name" value="Probable disease resistance protein At1g61300"/>
    <property type="match status" value="1"/>
</dbReference>
<gene>
    <name evidence="8" type="primary">At5g63020_4</name>
    <name evidence="8" type="ORF">g.128388</name>
</gene>
<keyword evidence="5" id="KW-0067">ATP-binding</keyword>
<dbReference type="InterPro" id="IPR027417">
    <property type="entry name" value="P-loop_NTPase"/>
</dbReference>
<keyword evidence="3" id="KW-0677">Repeat</keyword>
<dbReference type="SUPFAM" id="SSF52058">
    <property type="entry name" value="L domain-like"/>
    <property type="match status" value="1"/>
</dbReference>
<dbReference type="Gene3D" id="3.40.50.300">
    <property type="entry name" value="P-loop containing nucleotide triphosphate hydrolases"/>
    <property type="match status" value="1"/>
</dbReference>
<comment type="similarity">
    <text evidence="1">Belongs to the disease resistance NB-LRR family.</text>
</comment>
<dbReference type="InterPro" id="IPR042197">
    <property type="entry name" value="Apaf_helical"/>
</dbReference>
<evidence type="ECO:0000256" key="3">
    <source>
        <dbReference type="ARBA" id="ARBA00022737"/>
    </source>
</evidence>
<keyword evidence="5" id="KW-0547">Nucleotide-binding</keyword>
<dbReference type="InterPro" id="IPR050905">
    <property type="entry name" value="Plant_NBS-LRR"/>
</dbReference>
<dbReference type="PRINTS" id="PR00364">
    <property type="entry name" value="DISEASERSIST"/>
</dbReference>
<dbReference type="Pfam" id="PF00931">
    <property type="entry name" value="NB-ARC"/>
    <property type="match status" value="1"/>
</dbReference>
<proteinExistence type="inferred from homology"/>
<dbReference type="FunFam" id="1.10.8.430:FF:000003">
    <property type="entry name" value="Probable disease resistance protein At5g66910"/>
    <property type="match status" value="1"/>
</dbReference>
<dbReference type="GO" id="GO:0006952">
    <property type="term" value="P:defense response"/>
    <property type="evidence" value="ECO:0007669"/>
    <property type="project" value="UniProtKB-KW"/>
</dbReference>
<evidence type="ECO:0000256" key="6">
    <source>
        <dbReference type="SAM" id="Coils"/>
    </source>
</evidence>
<evidence type="ECO:0000256" key="4">
    <source>
        <dbReference type="ARBA" id="ARBA00022821"/>
    </source>
</evidence>
<dbReference type="PANTHER" id="PTHR33463:SF191">
    <property type="entry name" value="NB-ARC DOMAIN-CONTAINING PROTEIN"/>
    <property type="match status" value="1"/>
</dbReference>
<evidence type="ECO:0000259" key="7">
    <source>
        <dbReference type="SMART" id="SM00382"/>
    </source>
</evidence>
<reference evidence="8" key="1">
    <citation type="submission" date="2015-07" db="EMBL/GenBank/DDBJ databases">
        <title>Transcriptome Assembly of Anthurium amnicola.</title>
        <authorList>
            <person name="Suzuki J."/>
        </authorList>
    </citation>
    <scope>NUCLEOTIDE SEQUENCE</scope>
</reference>
<dbReference type="Gene3D" id="1.10.10.10">
    <property type="entry name" value="Winged helix-like DNA-binding domain superfamily/Winged helix DNA-binding domain"/>
    <property type="match status" value="1"/>
</dbReference>
<keyword evidence="6" id="KW-0175">Coiled coil</keyword>
<dbReference type="GO" id="GO:0005524">
    <property type="term" value="F:ATP binding"/>
    <property type="evidence" value="ECO:0007669"/>
    <property type="project" value="UniProtKB-KW"/>
</dbReference>
<dbReference type="InterPro" id="IPR002182">
    <property type="entry name" value="NB-ARC"/>
</dbReference>